<keyword evidence="1" id="KW-0479">Metal-binding</keyword>
<evidence type="ECO:0000313" key="4">
    <source>
        <dbReference type="EMBL" id="RDR25998.1"/>
    </source>
</evidence>
<dbReference type="GO" id="GO:0016818">
    <property type="term" value="F:hydrolase activity, acting on acid anhydrides, in phosphorus-containing anhydrides"/>
    <property type="evidence" value="ECO:0007669"/>
    <property type="project" value="InterPro"/>
</dbReference>
<sequence length="519" mass="59826">MLWSPNDAPEGIKPEWPYLFKLSRDAYPDQYWMETVAYIVGDVMGVPVPKALPARRMMENGEYEYGALLEWFYDQSSQLFVHASDFFHVLISDFDDSSGRHHNLVDLRLICRAFSIRGLISPDWIQWLYDMLLFDALIGNSDRHQENWGFVFVPESAPGITPPKVKGYPAPYFDNGTSLGHERYVERIRGWNHQNVDEYIQRGCHHLRKNREDTHERLGHISSIQDLALDEQSKAYLARRLEFDFQELVDKIDSLCEISSDVPFTRERADWTIRLLRRRYLRLSLILNMRTINRIMEPTRLLLTWQPPTGGTRYVVGQIDRQQGDNYVFTYHFQSEDYAKAQEKGFAGHPAFSLKSEEHTNNVLDPFVRRLPPRKRKDFAEYLAQHLLPHPFEGSDFALLGYTGAKSPGDGFCLVPDPEILNSEGELLFEVAGTRYQEGLDLSKVMVGDLVKLVPEEDNPVDPHAIAVVHESGKLGYINKVLCKKLKQKIAKHKISAFVAKKNGTPERPLVYLLVECRS</sequence>
<dbReference type="Proteomes" id="UP000254454">
    <property type="component" value="Unassembled WGS sequence"/>
</dbReference>
<comment type="caution">
    <text evidence="4">The sequence shown here is derived from an EMBL/GenBank/DDBJ whole genome shotgun (WGS) entry which is preliminary data.</text>
</comment>
<dbReference type="SMART" id="SM00910">
    <property type="entry name" value="HIRAN"/>
    <property type="match status" value="1"/>
</dbReference>
<dbReference type="Gene3D" id="1.10.1070.20">
    <property type="match status" value="1"/>
</dbReference>
<accession>A0A370V642</accession>
<dbReference type="AlphaFoldDB" id="A0A370V642"/>
<gene>
    <name evidence="4" type="ORF">C4A13_00756</name>
</gene>
<protein>
    <recommendedName>
        <fullName evidence="3">HIRAN domain-containing protein</fullName>
    </recommendedName>
</protein>
<evidence type="ECO:0000259" key="3">
    <source>
        <dbReference type="SMART" id="SM00910"/>
    </source>
</evidence>
<proteinExistence type="predicted"/>
<evidence type="ECO:0000256" key="2">
    <source>
        <dbReference type="ARBA" id="ARBA00022801"/>
    </source>
</evidence>
<name>A0A370V642_9ESCH</name>
<dbReference type="InterPro" id="IPR014905">
    <property type="entry name" value="HIRAN"/>
</dbReference>
<dbReference type="Pfam" id="PF13657">
    <property type="entry name" value="Couple_hipA"/>
    <property type="match status" value="1"/>
</dbReference>
<evidence type="ECO:0000256" key="1">
    <source>
        <dbReference type="ARBA" id="ARBA00022723"/>
    </source>
</evidence>
<dbReference type="GO" id="GO:0003676">
    <property type="term" value="F:nucleic acid binding"/>
    <property type="evidence" value="ECO:0007669"/>
    <property type="project" value="InterPro"/>
</dbReference>
<dbReference type="Pfam" id="PF08797">
    <property type="entry name" value="HIRAN"/>
    <property type="match status" value="1"/>
</dbReference>
<feature type="domain" description="HIRAN" evidence="3">
    <location>
        <begin position="424"/>
        <end position="519"/>
    </location>
</feature>
<keyword evidence="2" id="KW-0378">Hydrolase</keyword>
<reference evidence="4 5" key="1">
    <citation type="submission" date="2018-06" db="EMBL/GenBank/DDBJ databases">
        <title>Recombination Drives Gene Content and Phenotype Evolution in Wild Type E. coli Strains.</title>
        <authorList>
            <person name="Field C.M."/>
            <person name="Silander O.K."/>
            <person name="Van Nimwegen E."/>
        </authorList>
    </citation>
    <scope>NUCLEOTIDE SEQUENCE [LARGE SCALE GENOMIC DNA]</scope>
    <source>
        <strain evidence="4 5">SC344</strain>
    </source>
</reference>
<dbReference type="InterPro" id="IPR017508">
    <property type="entry name" value="HipA_N1"/>
</dbReference>
<evidence type="ECO:0000313" key="5">
    <source>
        <dbReference type="Proteomes" id="UP000254454"/>
    </source>
</evidence>
<dbReference type="EMBL" id="QONO01000107">
    <property type="protein sequence ID" value="RDR25998.1"/>
    <property type="molecule type" value="Genomic_DNA"/>
</dbReference>
<organism evidence="4 5">
    <name type="scientific">Escherichia marmotae</name>
    <dbReference type="NCBI Taxonomy" id="1499973"/>
    <lineage>
        <taxon>Bacteria</taxon>
        <taxon>Pseudomonadati</taxon>
        <taxon>Pseudomonadota</taxon>
        <taxon>Gammaproteobacteria</taxon>
        <taxon>Enterobacterales</taxon>
        <taxon>Enterobacteriaceae</taxon>
        <taxon>Escherichia</taxon>
    </lineage>
</organism>
<dbReference type="Gene3D" id="3.30.70.2330">
    <property type="match status" value="1"/>
</dbReference>
<dbReference type="GO" id="GO:0008270">
    <property type="term" value="F:zinc ion binding"/>
    <property type="evidence" value="ECO:0007669"/>
    <property type="project" value="InterPro"/>
</dbReference>